<organism evidence="2 3">
    <name type="scientific">Tengunoibacter tsumagoiensis</name>
    <dbReference type="NCBI Taxonomy" id="2014871"/>
    <lineage>
        <taxon>Bacteria</taxon>
        <taxon>Bacillati</taxon>
        <taxon>Chloroflexota</taxon>
        <taxon>Ktedonobacteria</taxon>
        <taxon>Ktedonobacterales</taxon>
        <taxon>Dictyobacteraceae</taxon>
        <taxon>Tengunoibacter</taxon>
    </lineage>
</organism>
<dbReference type="EMBL" id="BIFR01000001">
    <property type="protein sequence ID" value="GCE11057.1"/>
    <property type="molecule type" value="Genomic_DNA"/>
</dbReference>
<evidence type="ECO:0000313" key="3">
    <source>
        <dbReference type="Proteomes" id="UP000287352"/>
    </source>
</evidence>
<proteinExistence type="predicted"/>
<reference evidence="3" key="1">
    <citation type="submission" date="2018-12" db="EMBL/GenBank/DDBJ databases">
        <title>Tengunoibacter tsumagoiensis gen. nov., sp. nov., Dictyobacter kobayashii sp. nov., D. alpinus sp. nov., and D. joshuensis sp. nov. and description of Dictyobacteraceae fam. nov. within the order Ktedonobacterales isolated from Tengu-no-mugimeshi.</title>
        <authorList>
            <person name="Wang C.M."/>
            <person name="Zheng Y."/>
            <person name="Sakai Y."/>
            <person name="Toyoda A."/>
            <person name="Minakuchi Y."/>
            <person name="Abe K."/>
            <person name="Yokota A."/>
            <person name="Yabe S."/>
        </authorList>
    </citation>
    <scope>NUCLEOTIDE SEQUENCE [LARGE SCALE GENOMIC DNA]</scope>
    <source>
        <strain evidence="3">Uno3</strain>
    </source>
</reference>
<evidence type="ECO:0000256" key="1">
    <source>
        <dbReference type="SAM" id="Phobius"/>
    </source>
</evidence>
<dbReference type="Proteomes" id="UP000287352">
    <property type="component" value="Unassembled WGS sequence"/>
</dbReference>
<gene>
    <name evidence="2" type="ORF">KTT_09160</name>
</gene>
<sequence>MIFTIGVSMYPLWLLIKSHKVLKTFTRTIMHFFFDIRGPSSPGVQGDDRKAAATCSRGNGIEGAYDFSAQKPSIHLLFQSLLLFCGALMFGLGLCAFVDGRLENTNVG</sequence>
<keyword evidence="1" id="KW-1133">Transmembrane helix</keyword>
<comment type="caution">
    <text evidence="2">The sequence shown here is derived from an EMBL/GenBank/DDBJ whole genome shotgun (WGS) entry which is preliminary data.</text>
</comment>
<keyword evidence="3" id="KW-1185">Reference proteome</keyword>
<feature type="transmembrane region" description="Helical" evidence="1">
    <location>
        <begin position="76"/>
        <end position="98"/>
    </location>
</feature>
<name>A0A401ZW34_9CHLR</name>
<dbReference type="AlphaFoldDB" id="A0A401ZW34"/>
<protein>
    <submittedName>
        <fullName evidence="2">Uncharacterized protein</fullName>
    </submittedName>
</protein>
<keyword evidence="1" id="KW-0472">Membrane</keyword>
<keyword evidence="1" id="KW-0812">Transmembrane</keyword>
<accession>A0A401ZW34</accession>
<evidence type="ECO:0000313" key="2">
    <source>
        <dbReference type="EMBL" id="GCE11057.1"/>
    </source>
</evidence>